<feature type="transmembrane region" description="Helical" evidence="2">
    <location>
        <begin position="96"/>
        <end position="116"/>
    </location>
</feature>
<keyword evidence="2" id="KW-0812">Transmembrane</keyword>
<dbReference type="EMBL" id="LWDL01000032">
    <property type="protein sequence ID" value="OQW49248.1"/>
    <property type="molecule type" value="Genomic_DNA"/>
</dbReference>
<organism evidence="3 4">
    <name type="scientific">Candidatus Raskinella chloraquaticus</name>
    <dbReference type="NCBI Taxonomy" id="1951219"/>
    <lineage>
        <taxon>Bacteria</taxon>
        <taxon>Pseudomonadati</taxon>
        <taxon>Pseudomonadota</taxon>
        <taxon>Alphaproteobacteria</taxon>
        <taxon>Hyphomicrobiales</taxon>
        <taxon>Phreatobacteraceae</taxon>
        <taxon>Candidatus Raskinella</taxon>
    </lineage>
</organism>
<gene>
    <name evidence="3" type="ORF">A4S15_14220</name>
</gene>
<keyword evidence="2" id="KW-0472">Membrane</keyword>
<comment type="caution">
    <text evidence="3">The sequence shown here is derived from an EMBL/GenBank/DDBJ whole genome shotgun (WGS) entry which is preliminary data.</text>
</comment>
<dbReference type="Proteomes" id="UP000192872">
    <property type="component" value="Unassembled WGS sequence"/>
</dbReference>
<evidence type="ECO:0008006" key="5">
    <source>
        <dbReference type="Google" id="ProtNLM"/>
    </source>
</evidence>
<evidence type="ECO:0000313" key="4">
    <source>
        <dbReference type="Proteomes" id="UP000192872"/>
    </source>
</evidence>
<evidence type="ECO:0000313" key="3">
    <source>
        <dbReference type="EMBL" id="OQW49248.1"/>
    </source>
</evidence>
<dbReference type="SUPFAM" id="SSF48452">
    <property type="entry name" value="TPR-like"/>
    <property type="match status" value="1"/>
</dbReference>
<dbReference type="InterPro" id="IPR017560">
    <property type="entry name" value="Cyt_c_biogenesis_CcmI"/>
</dbReference>
<protein>
    <recommendedName>
        <fullName evidence="5">C-type cytochrome biogenesis protein CcmI</fullName>
    </recommendedName>
</protein>
<accession>A0A1W9HP54</accession>
<keyword evidence="2" id="KW-1133">Transmembrane helix</keyword>
<name>A0A1W9HP54_9HYPH</name>
<dbReference type="InterPro" id="IPR011990">
    <property type="entry name" value="TPR-like_helical_dom_sf"/>
</dbReference>
<sequence>MMIWAAIAAMTGASIFAILRALSQVGHTGPDNSPDIALFRGQLAMIDDEALRGDLTANEAEASRAEISRRLLALTRRPQKHADGMSRLSSLMRRRVAASLALIVLPVFSLTFYVISGQPRLAGKPMQLTSGAELENQNVERLVQRVEQQLAQHPESVEGWDLLARVQAQLGRPDLAAEALGQAIVRGGATIDRLIALSEAQIALSGGIVTGDARQTLERAASVSPHDPRVDFFLALGLRQDGRHDDAIVKLGSALAKSLPDAAWLPLVRDQLARLLLDDLGADVPQSLNPADVISALRLSISAAATTPGHDVVAWRRRLLAHMVLNGIDGLDSLVEEGRAALADNRAALAEFDAFVAQLVHRS</sequence>
<evidence type="ECO:0000256" key="1">
    <source>
        <dbReference type="ARBA" id="ARBA00022748"/>
    </source>
</evidence>
<dbReference type="RefSeq" id="WP_376800563.1">
    <property type="nucleotide sequence ID" value="NZ_DBNB01000033.1"/>
</dbReference>
<keyword evidence="1" id="KW-0201">Cytochrome c-type biogenesis</keyword>
<dbReference type="NCBIfam" id="TIGR03142">
    <property type="entry name" value="cytochro_ccmI"/>
    <property type="match status" value="1"/>
</dbReference>
<reference evidence="3 4" key="1">
    <citation type="journal article" date="2017" name="Water Res.">
        <title>Comammox in drinking water systems.</title>
        <authorList>
            <person name="Wang Y."/>
            <person name="Ma L."/>
            <person name="Mao Y."/>
            <person name="Jiang X."/>
            <person name="Xia Y."/>
            <person name="Yu K."/>
            <person name="Li B."/>
            <person name="Zhang T."/>
        </authorList>
    </citation>
    <scope>NUCLEOTIDE SEQUENCE [LARGE SCALE GENOMIC DNA]</scope>
    <source>
        <strain evidence="3">SG_bin8</strain>
    </source>
</reference>
<dbReference type="AlphaFoldDB" id="A0A1W9HP54"/>
<dbReference type="STRING" id="1827387.A4S15_14220"/>
<dbReference type="GO" id="GO:0017004">
    <property type="term" value="P:cytochrome complex assembly"/>
    <property type="evidence" value="ECO:0007669"/>
    <property type="project" value="UniProtKB-KW"/>
</dbReference>
<proteinExistence type="predicted"/>
<dbReference type="Gene3D" id="1.25.40.10">
    <property type="entry name" value="Tetratricopeptide repeat domain"/>
    <property type="match status" value="1"/>
</dbReference>
<evidence type="ECO:0000256" key="2">
    <source>
        <dbReference type="SAM" id="Phobius"/>
    </source>
</evidence>